<evidence type="ECO:0000313" key="1">
    <source>
        <dbReference type="EMBL" id="MEX6633269.1"/>
    </source>
</evidence>
<proteinExistence type="predicted"/>
<name>A0ABV3Z5I0_9PROT</name>
<gene>
    <name evidence="1" type="ORF">ABFZ84_06865</name>
</gene>
<comment type="caution">
    <text evidence="1">The sequence shown here is derived from an EMBL/GenBank/DDBJ whole genome shotgun (WGS) entry which is preliminary data.</text>
</comment>
<accession>A0ABV3Z5I0</accession>
<sequence>MAFALNKSPETTGSYKKRSPLAGWLGKKAAPDLDDVIPAMDVAAGLDRALRNKIAVLEQPEDNHQENPIRETLSAIEAALYAIDRVRDILEQACEVTISAKDVDDIGGRALLAESYDELRLSINEALEKTDPRAAALIGKSQHHLDVTLGGRAKYSVSPVRLDIGERGLNLAPPVDAFSDHSEIDSVLSQLDNALSRADSAAASYCRDAQYLIARMKVEVANL</sequence>
<reference evidence="1 2" key="1">
    <citation type="submission" date="2024-05" db="EMBL/GenBank/DDBJ databases">
        <title>Three bacterial strains, DH-69, EH-24, and ECK-19 isolated from coastal sediments.</title>
        <authorList>
            <person name="Ye Y.-Q."/>
            <person name="Du Z.-J."/>
        </authorList>
    </citation>
    <scope>NUCLEOTIDE SEQUENCE [LARGE SCALE GENOMIC DNA]</scope>
    <source>
        <strain evidence="1 2">ECK-19</strain>
    </source>
</reference>
<organism evidence="1 2">
    <name type="scientific">Hyphococcus lacteus</name>
    <dbReference type="NCBI Taxonomy" id="3143536"/>
    <lineage>
        <taxon>Bacteria</taxon>
        <taxon>Pseudomonadati</taxon>
        <taxon>Pseudomonadota</taxon>
        <taxon>Alphaproteobacteria</taxon>
        <taxon>Parvularculales</taxon>
        <taxon>Parvularculaceae</taxon>
        <taxon>Hyphococcus</taxon>
    </lineage>
</organism>
<evidence type="ECO:0000313" key="2">
    <source>
        <dbReference type="Proteomes" id="UP001560685"/>
    </source>
</evidence>
<dbReference type="Proteomes" id="UP001560685">
    <property type="component" value="Unassembled WGS sequence"/>
</dbReference>
<protein>
    <submittedName>
        <fullName evidence="1">Uncharacterized protein</fullName>
    </submittedName>
</protein>
<keyword evidence="2" id="KW-1185">Reference proteome</keyword>
<dbReference type="EMBL" id="JBEHZE010000001">
    <property type="protein sequence ID" value="MEX6633269.1"/>
    <property type="molecule type" value="Genomic_DNA"/>
</dbReference>
<dbReference type="RefSeq" id="WP_369313225.1">
    <property type="nucleotide sequence ID" value="NZ_JBEHZE010000001.1"/>
</dbReference>